<dbReference type="EMBL" id="CP064760">
    <property type="protein sequence ID" value="QPE03368.1"/>
    <property type="molecule type" value="Genomic_DNA"/>
</dbReference>
<keyword evidence="2" id="KW-0812">Transmembrane</keyword>
<protein>
    <submittedName>
        <fullName evidence="3">Uncharacterized protein</fullName>
    </submittedName>
</protein>
<proteinExistence type="predicted"/>
<dbReference type="AlphaFoldDB" id="A0A7S8MUS1"/>
<keyword evidence="2" id="KW-0472">Membrane</keyword>
<evidence type="ECO:0000256" key="2">
    <source>
        <dbReference type="SAM" id="Phobius"/>
    </source>
</evidence>
<evidence type="ECO:0000313" key="4">
    <source>
        <dbReference type="Proteomes" id="UP000594480"/>
    </source>
</evidence>
<accession>A0A7S8MUS1</accession>
<keyword evidence="4" id="KW-1185">Reference proteome</keyword>
<organism evidence="3 4">
    <name type="scientific">Microbacterium schleiferi</name>
    <dbReference type="NCBI Taxonomy" id="69362"/>
    <lineage>
        <taxon>Bacteria</taxon>
        <taxon>Bacillati</taxon>
        <taxon>Actinomycetota</taxon>
        <taxon>Actinomycetes</taxon>
        <taxon>Micrococcales</taxon>
        <taxon>Microbacteriaceae</taxon>
        <taxon>Microbacterium</taxon>
    </lineage>
</organism>
<keyword evidence="1" id="KW-0175">Coiled coil</keyword>
<evidence type="ECO:0000313" key="3">
    <source>
        <dbReference type="EMBL" id="QPE03368.1"/>
    </source>
</evidence>
<dbReference type="KEGG" id="msf:IT882_08055"/>
<feature type="coiled-coil region" evidence="1">
    <location>
        <begin position="36"/>
        <end position="63"/>
    </location>
</feature>
<evidence type="ECO:0000256" key="1">
    <source>
        <dbReference type="SAM" id="Coils"/>
    </source>
</evidence>
<keyword evidence="2" id="KW-1133">Transmembrane helix</keyword>
<gene>
    <name evidence="3" type="ORF">IT882_08055</name>
</gene>
<sequence>MILMAPDSASDWIGVGVEAVAALATIATVIVAIFVAVRADRRADAAEKRADVAEQKLLKAELDRRRMQTVELRMELRKLRGDLPTHEHWLSVAESYGDEPRKAALGSELGVMRERISLIEEILAELGALEAELE</sequence>
<name>A0A7S8MUS1_9MICO</name>
<dbReference type="Proteomes" id="UP000594480">
    <property type="component" value="Chromosome"/>
</dbReference>
<reference evidence="3 4" key="1">
    <citation type="submission" date="2020-11" db="EMBL/GenBank/DDBJ databases">
        <title>Amino acid is mineralized and recycled by bacteria in oceanic microbiome.</title>
        <authorList>
            <person name="Zheng L.Y."/>
        </authorList>
    </citation>
    <scope>NUCLEOTIDE SEQUENCE [LARGE SCALE GENOMIC DNA]</scope>
    <source>
        <strain evidence="3 4">A32-1</strain>
    </source>
</reference>
<feature type="transmembrane region" description="Helical" evidence="2">
    <location>
        <begin position="12"/>
        <end position="37"/>
    </location>
</feature>
<dbReference type="RefSeq" id="WP_195691480.1">
    <property type="nucleotide sequence ID" value="NZ_CP064760.1"/>
</dbReference>